<dbReference type="EC" id="3.1.13.1" evidence="3"/>
<dbReference type="InterPro" id="IPR001900">
    <property type="entry name" value="RNase_II/R"/>
</dbReference>
<dbReference type="AlphaFoldDB" id="M1M738"/>
<dbReference type="SUPFAM" id="SSF50249">
    <property type="entry name" value="Nucleic acid-binding proteins"/>
    <property type="match status" value="1"/>
</dbReference>
<dbReference type="Proteomes" id="UP000011686">
    <property type="component" value="Chromosome"/>
</dbReference>
<dbReference type="RefSeq" id="WP_015238719.1">
    <property type="nucleotide sequence ID" value="NC_020283.1"/>
</dbReference>
<keyword evidence="4" id="KW-1185">Reference proteome</keyword>
<dbReference type="PANTHER" id="PTHR23355:SF9">
    <property type="entry name" value="DIS3-LIKE EXONUCLEASE 2"/>
    <property type="match status" value="1"/>
</dbReference>
<evidence type="ECO:0000313" key="3">
    <source>
        <dbReference type="EMBL" id="AGF47900.1"/>
    </source>
</evidence>
<feature type="coiled-coil region" evidence="1">
    <location>
        <begin position="124"/>
        <end position="151"/>
    </location>
</feature>
<dbReference type="HOGENOM" id="CLU_438650_0_0_4"/>
<sequence length="628" mass="71658">MYVLYEDSGCLKTGAIISKTESNMLVETEHGKKIKLKTHSCLLQFNDPSPSKLINEATIIASTIDINFLWECASQDVFYAYELSAEYFGHDPSAIEQTAMLLKLHNSPIYFYKKGSGQYKSATKDKLLLAIAAIEKKKAQEEEEKKLVESLINGELPYIIKANALDLIIKPDKNTIYWKALEKACVILNKSPEKLLLELEAWPNLLTLLRKKFIKSNFPNGIDFQDNISANIIDDLPISDAEIYSIDDISTTEIDDGISVRKIDKDLTKVGIHIASPALGIQHGSILDQIARSRSSTIYLPGEKITMLPQKVIEEFSLQSGKLSPAISLYVTLDNNGTIVKSESLIEKVKVKENLRITDIENIFTESNLNNSDIDIPFSEWIRPLWKITQILSLKREQRRGYPENLSRPEYNFRIHGNTDDPNSVVIIEKRPRNNPVSKIVAEFMILANSIWANLLKEYGVAGIYRSQQTFGRVRMSTIPLPHEYIGVDQYIWSTSPLRRYIDLVNQWQIISIIKHSVSARLASPFKAKDSNLFSIIQEFEFKYNVICSFQNEIENFWSIQWLIQKKLEIINGYIIKENLVKIDEVPIIITVDNLPKLEKGTHIKIRIISINSSTLEIKTQYIETIDL</sequence>
<organism evidence="3 4">
    <name type="scientific">Candidatus Kinetoplastidibacterium crithidiae TCC036E</name>
    <dbReference type="NCBI Taxonomy" id="1208918"/>
    <lineage>
        <taxon>Bacteria</taxon>
        <taxon>Pseudomonadati</taxon>
        <taxon>Pseudomonadota</taxon>
        <taxon>Betaproteobacteria</taxon>
        <taxon>Candidatus Kinetoplastidibacterium</taxon>
    </lineage>
</organism>
<keyword evidence="3" id="KW-0378">Hydrolase</keyword>
<gene>
    <name evidence="3" type="ORF">CDEE_0052</name>
</gene>
<name>M1M738_9PROT</name>
<evidence type="ECO:0000313" key="4">
    <source>
        <dbReference type="Proteomes" id="UP000011686"/>
    </source>
</evidence>
<dbReference type="KEGG" id="kct:CDEE_0052"/>
<dbReference type="GO" id="GO:0006402">
    <property type="term" value="P:mRNA catabolic process"/>
    <property type="evidence" value="ECO:0007669"/>
    <property type="project" value="TreeGrafter"/>
</dbReference>
<evidence type="ECO:0000259" key="2">
    <source>
        <dbReference type="SMART" id="SM00955"/>
    </source>
</evidence>
<dbReference type="STRING" id="1208918.CDEE_0052"/>
<proteinExistence type="predicted"/>
<dbReference type="PATRIC" id="fig|1208918.3.peg.600"/>
<dbReference type="InterPro" id="IPR012340">
    <property type="entry name" value="NA-bd_OB-fold"/>
</dbReference>
<dbReference type="GO" id="GO:0005829">
    <property type="term" value="C:cytosol"/>
    <property type="evidence" value="ECO:0007669"/>
    <property type="project" value="TreeGrafter"/>
</dbReference>
<dbReference type="InterPro" id="IPR050180">
    <property type="entry name" value="RNR_Ribonuclease"/>
</dbReference>
<reference evidence="3 4" key="1">
    <citation type="journal article" date="2013" name="Genome Biol. Evol.">
        <title>Genome evolution and phylogenomic analysis of candidatus kinetoplastibacterium, the betaproteobacterial endosymbionts of strigomonas and angomonas.</title>
        <authorList>
            <person name="Alves J.M."/>
            <person name="Serrano M.G."/>
            <person name="Maia da Silva F."/>
            <person name="Voegtly L.J."/>
            <person name="Matveyev A.V."/>
            <person name="Teixeira M.M."/>
            <person name="Camargo E.P."/>
            <person name="Buck G.A."/>
        </authorList>
    </citation>
    <scope>NUCLEOTIDE SEQUENCE [LARGE SCALE GENOMIC DNA]</scope>
    <source>
        <strain evidence="3 4">TCC036E</strain>
    </source>
</reference>
<dbReference type="eggNOG" id="COG0557">
    <property type="taxonomic scope" value="Bacteria"/>
</dbReference>
<dbReference type="SMART" id="SM00955">
    <property type="entry name" value="RNB"/>
    <property type="match status" value="1"/>
</dbReference>
<dbReference type="Pfam" id="PF00773">
    <property type="entry name" value="RNB"/>
    <property type="match status" value="1"/>
</dbReference>
<accession>M1M738</accession>
<protein>
    <submittedName>
        <fullName evidence="3">Exoribonuclease II</fullName>
        <ecNumber evidence="3">3.1.13.1</ecNumber>
    </submittedName>
</protein>
<dbReference type="EMBL" id="CP003804">
    <property type="protein sequence ID" value="AGF47900.1"/>
    <property type="molecule type" value="Genomic_DNA"/>
</dbReference>
<evidence type="ECO:0000256" key="1">
    <source>
        <dbReference type="SAM" id="Coils"/>
    </source>
</evidence>
<dbReference type="GO" id="GO:0003723">
    <property type="term" value="F:RNA binding"/>
    <property type="evidence" value="ECO:0007669"/>
    <property type="project" value="InterPro"/>
</dbReference>
<keyword evidence="1" id="KW-0175">Coiled coil</keyword>
<feature type="domain" description="RNB" evidence="2">
    <location>
        <begin position="235"/>
        <end position="516"/>
    </location>
</feature>
<dbReference type="GO" id="GO:0008859">
    <property type="term" value="F:exoribonuclease II activity"/>
    <property type="evidence" value="ECO:0007669"/>
    <property type="project" value="UniProtKB-EC"/>
</dbReference>
<dbReference type="PANTHER" id="PTHR23355">
    <property type="entry name" value="RIBONUCLEASE"/>
    <property type="match status" value="1"/>
</dbReference>